<gene>
    <name evidence="2" type="ORF">OG563_40460</name>
</gene>
<organism evidence="2 3">
    <name type="scientific">Nocardia vinacea</name>
    <dbReference type="NCBI Taxonomy" id="96468"/>
    <lineage>
        <taxon>Bacteria</taxon>
        <taxon>Bacillati</taxon>
        <taxon>Actinomycetota</taxon>
        <taxon>Actinomycetes</taxon>
        <taxon>Mycobacteriales</taxon>
        <taxon>Nocardiaceae</taxon>
        <taxon>Nocardia</taxon>
    </lineage>
</organism>
<protein>
    <submittedName>
        <fullName evidence="2">VOC family protein</fullName>
    </submittedName>
</protein>
<dbReference type="SUPFAM" id="SSF54593">
    <property type="entry name" value="Glyoxalase/Bleomycin resistance protein/Dihydroxybiphenyl dioxygenase"/>
    <property type="match status" value="2"/>
</dbReference>
<dbReference type="EMBL" id="CP109441">
    <property type="protein sequence ID" value="WUV45318.1"/>
    <property type="molecule type" value="Genomic_DNA"/>
</dbReference>
<dbReference type="InterPro" id="IPR029068">
    <property type="entry name" value="Glyas_Bleomycin-R_OHBP_Dase"/>
</dbReference>
<dbReference type="RefSeq" id="WP_329408593.1">
    <property type="nucleotide sequence ID" value="NZ_CP109441.1"/>
</dbReference>
<keyword evidence="3" id="KW-1185">Reference proteome</keyword>
<dbReference type="Gene3D" id="3.10.180.10">
    <property type="entry name" value="2,3-Dihydroxybiphenyl 1,2-Dioxygenase, domain 1"/>
    <property type="match status" value="2"/>
</dbReference>
<dbReference type="InterPro" id="IPR037523">
    <property type="entry name" value="VOC_core"/>
</dbReference>
<reference evidence="2" key="1">
    <citation type="submission" date="2022-10" db="EMBL/GenBank/DDBJ databases">
        <title>The complete genomes of actinobacterial strains from the NBC collection.</title>
        <authorList>
            <person name="Joergensen T.S."/>
            <person name="Alvarez Arevalo M."/>
            <person name="Sterndorff E.B."/>
            <person name="Faurdal D."/>
            <person name="Vuksanovic O."/>
            <person name="Mourched A.-S."/>
            <person name="Charusanti P."/>
            <person name="Shaw S."/>
            <person name="Blin K."/>
            <person name="Weber T."/>
        </authorList>
    </citation>
    <scope>NUCLEOTIDE SEQUENCE</scope>
    <source>
        <strain evidence="2">NBC_01482</strain>
    </source>
</reference>
<name>A0ABZ1YQK4_9NOCA</name>
<evidence type="ECO:0000259" key="1">
    <source>
        <dbReference type="PROSITE" id="PS51819"/>
    </source>
</evidence>
<evidence type="ECO:0000313" key="3">
    <source>
        <dbReference type="Proteomes" id="UP001432062"/>
    </source>
</evidence>
<dbReference type="PROSITE" id="PS51819">
    <property type="entry name" value="VOC"/>
    <property type="match status" value="1"/>
</dbReference>
<proteinExistence type="predicted"/>
<sequence>MSGHHDVHTGLHCEHGALAGEHPGRAGNPVVKVLDLAWLEFEKPDLERAEIFANAFGFTTAARTADELQLRGTDAGAPCVLIRRGARSRFVGPAFHAADAADLLRLAEVTGTRPVPLPESLGGMTVDLVDPSGLRVRVVADIHELPALPPQQPHVFNLGYSVDRINATQRPPREPARVQRLGHAVVQSTKYRATLDWYLQNLGMIVSDFLFYPGQRERGPVMSFIRCDRGGTPADHHTLALTLGPSNRYVHSAYQVADLDALAAGGEYLLDHGYRRSWGIGRHIQGSQIFDYWRDPDGFMVEHFSDGDMFDCTLEPGWAPMSASGLAQWGPPATKDFLGITPGRESLHELRAIVGALREDNEFDLRRLRALLKVASS</sequence>
<accession>A0ABZ1YQK4</accession>
<dbReference type="Pfam" id="PF00903">
    <property type="entry name" value="Glyoxalase"/>
    <property type="match status" value="1"/>
</dbReference>
<evidence type="ECO:0000313" key="2">
    <source>
        <dbReference type="EMBL" id="WUV45318.1"/>
    </source>
</evidence>
<feature type="domain" description="VOC" evidence="1">
    <location>
        <begin position="180"/>
        <end position="306"/>
    </location>
</feature>
<dbReference type="InterPro" id="IPR004360">
    <property type="entry name" value="Glyas_Fos-R_dOase_dom"/>
</dbReference>
<dbReference type="Proteomes" id="UP001432062">
    <property type="component" value="Chromosome"/>
</dbReference>